<evidence type="ECO:0000256" key="8">
    <source>
        <dbReference type="PIRSR" id="PIRSR606689-2"/>
    </source>
</evidence>
<comment type="similarity">
    <text evidence="1">Belongs to the small GTPase superfamily. Arf family.</text>
</comment>
<dbReference type="GO" id="GO:0005794">
    <property type="term" value="C:Golgi apparatus"/>
    <property type="evidence" value="ECO:0007669"/>
    <property type="project" value="TreeGrafter"/>
</dbReference>
<dbReference type="InterPro" id="IPR027417">
    <property type="entry name" value="P-loop_NTPase"/>
</dbReference>
<proteinExistence type="inferred from homology"/>
<evidence type="ECO:0000256" key="7">
    <source>
        <dbReference type="PIRSR" id="PIRSR606689-1"/>
    </source>
</evidence>
<feature type="binding site" evidence="8">
    <location>
        <position position="257"/>
    </location>
    <ligand>
        <name>Mg(2+)</name>
        <dbReference type="ChEBI" id="CHEBI:18420"/>
    </ligand>
</feature>
<dbReference type="Pfam" id="PF00025">
    <property type="entry name" value="Arf"/>
    <property type="match status" value="1"/>
</dbReference>
<keyword evidence="5" id="KW-0813">Transport</keyword>
<gene>
    <name evidence="9" type="ORF">VFH_VI047640</name>
</gene>
<dbReference type="GO" id="GO:0003924">
    <property type="term" value="F:GTPase activity"/>
    <property type="evidence" value="ECO:0007669"/>
    <property type="project" value="InterPro"/>
</dbReference>
<dbReference type="InterPro" id="IPR024156">
    <property type="entry name" value="Small_GTPase_ARF"/>
</dbReference>
<keyword evidence="6 7" id="KW-0342">GTP-binding</keyword>
<sequence>MDATCFSTMERLRLIGVHFDCVSLFWSELLERKPVDYLSPKYLNKTLPDLVRVSNDGLVIFTAQKAINPIGLEKAVEGKEKEQENNKVKEEKVEVEEKGVLELYKKSDNGVNEGKATEGEKKGMLELYKKNGNSVNEGKATEAAQKARATAVLSEKGGLVVKNFIAILDPVTGETAGACFVVIKISVEKVLTTEEALITEEKEEGMEEEDGDFCGRENDSAGGRQNKLTRVESCLKLRSVYFATNVEGLPPDRIVPTVGLNIGWIEVANRKLVFWDLGGQLGLRSIWKKYYEEEHAVVFAVDASCPSRFEDSKSSLG</sequence>
<dbReference type="GO" id="GO:0006886">
    <property type="term" value="P:intracellular protein transport"/>
    <property type="evidence" value="ECO:0007669"/>
    <property type="project" value="TreeGrafter"/>
</dbReference>
<dbReference type="GO" id="GO:0034067">
    <property type="term" value="P:protein localization to Golgi apparatus"/>
    <property type="evidence" value="ECO:0007669"/>
    <property type="project" value="TreeGrafter"/>
</dbReference>
<dbReference type="InterPro" id="IPR006689">
    <property type="entry name" value="Small_GTPase_ARF/SAR"/>
</dbReference>
<dbReference type="GO" id="GO:0005525">
    <property type="term" value="F:GTP binding"/>
    <property type="evidence" value="ECO:0007669"/>
    <property type="project" value="UniProtKB-KW"/>
</dbReference>
<evidence type="ECO:0000256" key="3">
    <source>
        <dbReference type="ARBA" id="ARBA00022741"/>
    </source>
</evidence>
<evidence type="ECO:0000256" key="2">
    <source>
        <dbReference type="ARBA" id="ARBA00022707"/>
    </source>
</evidence>
<evidence type="ECO:0000313" key="10">
    <source>
        <dbReference type="Proteomes" id="UP001157006"/>
    </source>
</evidence>
<accession>A0AAV1B2P3</accession>
<keyword evidence="4" id="KW-0931">ER-Golgi transport</keyword>
<dbReference type="PANTHER" id="PTHR45909:SF1">
    <property type="entry name" value="ADP-RIBOSYLATION FACTOR-RELATED PROTEIN 1"/>
    <property type="match status" value="1"/>
</dbReference>
<dbReference type="Gene3D" id="3.40.50.300">
    <property type="entry name" value="P-loop containing nucleotide triphosphate hydrolases"/>
    <property type="match status" value="1"/>
</dbReference>
<keyword evidence="10" id="KW-1185">Reference proteome</keyword>
<protein>
    <submittedName>
        <fullName evidence="9">Uncharacterized protein</fullName>
    </submittedName>
</protein>
<evidence type="ECO:0000256" key="4">
    <source>
        <dbReference type="ARBA" id="ARBA00022892"/>
    </source>
</evidence>
<keyword evidence="8" id="KW-0460">Magnesium</keyword>
<keyword evidence="2" id="KW-0449">Lipoprotein</keyword>
<dbReference type="EMBL" id="OX451741">
    <property type="protein sequence ID" value="CAI8616840.1"/>
    <property type="molecule type" value="Genomic_DNA"/>
</dbReference>
<evidence type="ECO:0000313" key="9">
    <source>
        <dbReference type="EMBL" id="CAI8616840.1"/>
    </source>
</evidence>
<evidence type="ECO:0000256" key="1">
    <source>
        <dbReference type="ARBA" id="ARBA00010290"/>
    </source>
</evidence>
<organism evidence="9 10">
    <name type="scientific">Vicia faba</name>
    <name type="common">Broad bean</name>
    <name type="synonym">Faba vulgaris</name>
    <dbReference type="NCBI Taxonomy" id="3906"/>
    <lineage>
        <taxon>Eukaryota</taxon>
        <taxon>Viridiplantae</taxon>
        <taxon>Streptophyta</taxon>
        <taxon>Embryophyta</taxon>
        <taxon>Tracheophyta</taxon>
        <taxon>Spermatophyta</taxon>
        <taxon>Magnoliopsida</taxon>
        <taxon>eudicotyledons</taxon>
        <taxon>Gunneridae</taxon>
        <taxon>Pentapetalae</taxon>
        <taxon>rosids</taxon>
        <taxon>fabids</taxon>
        <taxon>Fabales</taxon>
        <taxon>Fabaceae</taxon>
        <taxon>Papilionoideae</taxon>
        <taxon>50 kb inversion clade</taxon>
        <taxon>NPAAA clade</taxon>
        <taxon>Hologalegina</taxon>
        <taxon>IRL clade</taxon>
        <taxon>Fabeae</taxon>
        <taxon>Vicia</taxon>
    </lineage>
</organism>
<keyword evidence="8" id="KW-0479">Metal-binding</keyword>
<keyword evidence="5" id="KW-0653">Protein transport</keyword>
<dbReference type="GO" id="GO:0043001">
    <property type="term" value="P:Golgi to plasma membrane protein transport"/>
    <property type="evidence" value="ECO:0007669"/>
    <property type="project" value="TreeGrafter"/>
</dbReference>
<dbReference type="PANTHER" id="PTHR45909">
    <property type="entry name" value="ADP-RIBOSYLATION FACTOR-RELATED PROTEIN 1"/>
    <property type="match status" value="1"/>
</dbReference>
<feature type="binding site" evidence="7">
    <location>
        <position position="279"/>
    </location>
    <ligand>
        <name>GTP</name>
        <dbReference type="ChEBI" id="CHEBI:37565"/>
    </ligand>
</feature>
<evidence type="ECO:0000256" key="6">
    <source>
        <dbReference type="ARBA" id="ARBA00023134"/>
    </source>
</evidence>
<dbReference type="SUPFAM" id="SSF52540">
    <property type="entry name" value="P-loop containing nucleoside triphosphate hydrolases"/>
    <property type="match status" value="1"/>
</dbReference>
<evidence type="ECO:0000256" key="5">
    <source>
        <dbReference type="ARBA" id="ARBA00022927"/>
    </source>
</evidence>
<dbReference type="GO" id="GO:0046872">
    <property type="term" value="F:metal ion binding"/>
    <property type="evidence" value="ECO:0007669"/>
    <property type="project" value="UniProtKB-KW"/>
</dbReference>
<dbReference type="Proteomes" id="UP001157006">
    <property type="component" value="Chromosome 6"/>
</dbReference>
<keyword evidence="3 7" id="KW-0547">Nucleotide-binding</keyword>
<dbReference type="AlphaFoldDB" id="A0AAV1B2P3"/>
<reference evidence="9 10" key="1">
    <citation type="submission" date="2023-01" db="EMBL/GenBank/DDBJ databases">
        <authorList>
            <person name="Kreplak J."/>
        </authorList>
    </citation>
    <scope>NUCLEOTIDE SEQUENCE [LARGE SCALE GENOMIC DNA]</scope>
</reference>
<name>A0AAV1B2P3_VICFA</name>
<keyword evidence="2" id="KW-0519">Myristate</keyword>